<comment type="caution">
    <text evidence="1">The sequence shown here is derived from an EMBL/GenBank/DDBJ whole genome shotgun (WGS) entry which is preliminary data.</text>
</comment>
<feature type="non-terminal residue" evidence="1">
    <location>
        <position position="1"/>
    </location>
</feature>
<organism evidence="1 2">
    <name type="scientific">Cryomyces antarcticus</name>
    <dbReference type="NCBI Taxonomy" id="329879"/>
    <lineage>
        <taxon>Eukaryota</taxon>
        <taxon>Fungi</taxon>
        <taxon>Dikarya</taxon>
        <taxon>Ascomycota</taxon>
        <taxon>Pezizomycotina</taxon>
        <taxon>Dothideomycetes</taxon>
        <taxon>Dothideomycetes incertae sedis</taxon>
        <taxon>Cryomyces</taxon>
    </lineage>
</organism>
<protein>
    <submittedName>
        <fullName evidence="1">Uncharacterized protein</fullName>
    </submittedName>
</protein>
<dbReference type="EMBL" id="JAVRRA010028093">
    <property type="protein sequence ID" value="KAK5046041.1"/>
    <property type="molecule type" value="Genomic_DNA"/>
</dbReference>
<reference evidence="1 2" key="1">
    <citation type="submission" date="2023-08" db="EMBL/GenBank/DDBJ databases">
        <title>Black Yeasts Isolated from many extreme environments.</title>
        <authorList>
            <person name="Coleine C."/>
            <person name="Stajich J.E."/>
            <person name="Selbmann L."/>
        </authorList>
    </citation>
    <scope>NUCLEOTIDE SEQUENCE [LARGE SCALE GENOMIC DNA]</scope>
    <source>
        <strain evidence="1 2">CCFEE 536</strain>
    </source>
</reference>
<accession>A0ABR0ITT0</accession>
<keyword evidence="2" id="KW-1185">Reference proteome</keyword>
<feature type="non-terminal residue" evidence="1">
    <location>
        <position position="65"/>
    </location>
</feature>
<proteinExistence type="predicted"/>
<name>A0ABR0ITT0_9PEZI</name>
<dbReference type="Proteomes" id="UP001357485">
    <property type="component" value="Unassembled WGS sequence"/>
</dbReference>
<evidence type="ECO:0000313" key="2">
    <source>
        <dbReference type="Proteomes" id="UP001357485"/>
    </source>
</evidence>
<gene>
    <name evidence="1" type="ORF">LTR16_011325</name>
</gene>
<sequence length="65" mass="7227">FEGNGSHYTTISHPFSQPPPETFYLDNSVDLNAFPLLINKVNTIPMPVKNTPERAFAMASLVFTT</sequence>
<evidence type="ECO:0000313" key="1">
    <source>
        <dbReference type="EMBL" id="KAK5046041.1"/>
    </source>
</evidence>